<evidence type="ECO:0000313" key="1">
    <source>
        <dbReference type="EMBL" id="OGC52669.1"/>
    </source>
</evidence>
<sequence>MQDTHTSYTENVKFICPNDGEISQEDVVFLCNHCRQDDLIYKDGIYMCPACLMPGENFECMLCESKEVKMVVVHKGKGGQEEKKEKESLRQD</sequence>
<dbReference type="AlphaFoldDB" id="A0A1F4V661"/>
<evidence type="ECO:0000313" key="2">
    <source>
        <dbReference type="Proteomes" id="UP000178127"/>
    </source>
</evidence>
<gene>
    <name evidence="1" type="ORF">A3D91_03290</name>
</gene>
<dbReference type="EMBL" id="MEVD01000022">
    <property type="protein sequence ID" value="OGC52669.1"/>
    <property type="molecule type" value="Genomic_DNA"/>
</dbReference>
<proteinExistence type="predicted"/>
<comment type="caution">
    <text evidence="1">The sequence shown here is derived from an EMBL/GenBank/DDBJ whole genome shotgun (WGS) entry which is preliminary data.</text>
</comment>
<accession>A0A1F4V661</accession>
<dbReference type="Proteomes" id="UP000178127">
    <property type="component" value="Unassembled WGS sequence"/>
</dbReference>
<organism evidence="1 2">
    <name type="scientific">candidate division WWE3 bacterium RIFCSPHIGHO2_02_FULL_38_14</name>
    <dbReference type="NCBI Taxonomy" id="1802620"/>
    <lineage>
        <taxon>Bacteria</taxon>
        <taxon>Katanobacteria</taxon>
    </lineage>
</organism>
<reference evidence="1 2" key="1">
    <citation type="journal article" date="2016" name="Nat. Commun.">
        <title>Thousands of microbial genomes shed light on interconnected biogeochemical processes in an aquifer system.</title>
        <authorList>
            <person name="Anantharaman K."/>
            <person name="Brown C.T."/>
            <person name="Hug L.A."/>
            <person name="Sharon I."/>
            <person name="Castelle C.J."/>
            <person name="Probst A.J."/>
            <person name="Thomas B.C."/>
            <person name="Singh A."/>
            <person name="Wilkins M.J."/>
            <person name="Karaoz U."/>
            <person name="Brodie E.L."/>
            <person name="Williams K.H."/>
            <person name="Hubbard S.S."/>
            <person name="Banfield J.F."/>
        </authorList>
    </citation>
    <scope>NUCLEOTIDE SEQUENCE [LARGE SCALE GENOMIC DNA]</scope>
</reference>
<dbReference type="STRING" id="1802620.A3D91_03290"/>
<protein>
    <submittedName>
        <fullName evidence="1">Uncharacterized protein</fullName>
    </submittedName>
</protein>
<name>A0A1F4V661_UNCKA</name>